<organism evidence="1 2">
    <name type="scientific">Elysia crispata</name>
    <name type="common">lettuce slug</name>
    <dbReference type="NCBI Taxonomy" id="231223"/>
    <lineage>
        <taxon>Eukaryota</taxon>
        <taxon>Metazoa</taxon>
        <taxon>Spiralia</taxon>
        <taxon>Lophotrochozoa</taxon>
        <taxon>Mollusca</taxon>
        <taxon>Gastropoda</taxon>
        <taxon>Heterobranchia</taxon>
        <taxon>Euthyneura</taxon>
        <taxon>Panpulmonata</taxon>
        <taxon>Sacoglossa</taxon>
        <taxon>Placobranchoidea</taxon>
        <taxon>Plakobranchidae</taxon>
        <taxon>Elysia</taxon>
    </lineage>
</organism>
<gene>
    <name evidence="1" type="ORF">RRG08_066475</name>
</gene>
<accession>A0AAE1DX72</accession>
<name>A0AAE1DX72_9GAST</name>
<dbReference type="Proteomes" id="UP001283361">
    <property type="component" value="Unassembled WGS sequence"/>
</dbReference>
<keyword evidence="2" id="KW-1185">Reference proteome</keyword>
<evidence type="ECO:0000313" key="1">
    <source>
        <dbReference type="EMBL" id="KAK3785670.1"/>
    </source>
</evidence>
<sequence>MGSVRFGLFETITATTQSITPTSDSVPVYIGSTSLQSMLATNLSETSSEPRLNADMFGATLHSHARETRSLYKHTATHVLNLSKDHYKQTAILVLNSSKDLTTNIQWSCS</sequence>
<comment type="caution">
    <text evidence="1">The sequence shown here is derived from an EMBL/GenBank/DDBJ whole genome shotgun (WGS) entry which is preliminary data.</text>
</comment>
<reference evidence="1" key="1">
    <citation type="journal article" date="2023" name="G3 (Bethesda)">
        <title>A reference genome for the long-term kleptoplast-retaining sea slug Elysia crispata morphotype clarki.</title>
        <authorList>
            <person name="Eastman K.E."/>
            <person name="Pendleton A.L."/>
            <person name="Shaikh M.A."/>
            <person name="Suttiyut T."/>
            <person name="Ogas R."/>
            <person name="Tomko P."/>
            <person name="Gavelis G."/>
            <person name="Widhalm J.R."/>
            <person name="Wisecaver J.H."/>
        </authorList>
    </citation>
    <scope>NUCLEOTIDE SEQUENCE</scope>
    <source>
        <strain evidence="1">ECLA1</strain>
    </source>
</reference>
<evidence type="ECO:0000313" key="2">
    <source>
        <dbReference type="Proteomes" id="UP001283361"/>
    </source>
</evidence>
<dbReference type="EMBL" id="JAWDGP010002089">
    <property type="protein sequence ID" value="KAK3785670.1"/>
    <property type="molecule type" value="Genomic_DNA"/>
</dbReference>
<dbReference type="AlphaFoldDB" id="A0AAE1DX72"/>
<proteinExistence type="predicted"/>
<protein>
    <submittedName>
        <fullName evidence="1">Uncharacterized protein</fullName>
    </submittedName>
</protein>